<evidence type="ECO:0000313" key="2">
    <source>
        <dbReference type="EMBL" id="BBE29971.1"/>
    </source>
</evidence>
<protein>
    <submittedName>
        <fullName evidence="2">Type I-B CRISPR-associated protein Cas5</fullName>
    </submittedName>
</protein>
<dbReference type="Gene3D" id="3.30.70.2660">
    <property type="match status" value="1"/>
</dbReference>
<dbReference type="InterPro" id="IPR021124">
    <property type="entry name" value="CRISPR-assoc_prot_Cas5"/>
</dbReference>
<dbReference type="InParanoid" id="A0A7G1G154"/>
<evidence type="ECO:0000313" key="3">
    <source>
        <dbReference type="Proteomes" id="UP000516361"/>
    </source>
</evidence>
<dbReference type="Pfam" id="PF09704">
    <property type="entry name" value="Cas_Cas5d"/>
    <property type="match status" value="1"/>
</dbReference>
<dbReference type="InterPro" id="IPR013337">
    <property type="entry name" value="CRISPR-assoc_prot_Cas5_Tneap"/>
</dbReference>
<accession>A0A7G1G154</accession>
<evidence type="ECO:0000256" key="1">
    <source>
        <dbReference type="ARBA" id="ARBA00023118"/>
    </source>
</evidence>
<dbReference type="KEGG" id="ocy:OSSY52_01120"/>
<gene>
    <name evidence="2" type="ORF">OSSY52_01120</name>
</gene>
<reference evidence="2 3" key="1">
    <citation type="submission" date="2018-06" db="EMBL/GenBank/DDBJ databases">
        <title>Genome sequencing of Oceanotoga sp. sy52.</title>
        <authorList>
            <person name="Mori K."/>
        </authorList>
    </citation>
    <scope>NUCLEOTIDE SEQUENCE [LARGE SCALE GENOMIC DNA]</scope>
    <source>
        <strain evidence="3">sy52</strain>
    </source>
</reference>
<dbReference type="AlphaFoldDB" id="A0A7G1G154"/>
<organism evidence="2 3">
    <name type="scientific">Tepiditoga spiralis</name>
    <dbReference type="NCBI Taxonomy" id="2108365"/>
    <lineage>
        <taxon>Bacteria</taxon>
        <taxon>Thermotogati</taxon>
        <taxon>Thermotogota</taxon>
        <taxon>Thermotogae</taxon>
        <taxon>Petrotogales</taxon>
        <taxon>Petrotogaceae</taxon>
        <taxon>Tepiditoga</taxon>
    </lineage>
</organism>
<keyword evidence="1" id="KW-0051">Antiviral defense</keyword>
<proteinExistence type="predicted"/>
<dbReference type="NCBIfam" id="TIGR02593">
    <property type="entry name" value="CRISPR_cas5"/>
    <property type="match status" value="1"/>
</dbReference>
<name>A0A7G1G154_9BACT</name>
<sequence length="254" mass="30008">MNKKAIRIKAYQNMVNFKKPTSFQLKETYPLPPYSTIIGMVHVACGYSEYHEMQISVQGDHHSKINDLWTRYEFACTSFEKGRHQLKVPYSKYDKKSNSYKENELGITKGISTAELLVDLNLIIHIIPESQEEIEYIYNKIKYPDTYLSLGRWEDLVQINEIKIVNIEKKDLEEDFNLEHDAYIPVKNFEIGDISTNSTKYKINKDYKLQKIKKNVFIRKWNKIDVYHASKINTGIFEDSNIYLDEDNYFIFNA</sequence>
<dbReference type="NCBIfam" id="TIGR01895">
    <property type="entry name" value="cas_Cas5t"/>
    <property type="match status" value="1"/>
</dbReference>
<dbReference type="GO" id="GO:0043571">
    <property type="term" value="P:maintenance of CRISPR repeat elements"/>
    <property type="evidence" value="ECO:0007669"/>
    <property type="project" value="InterPro"/>
</dbReference>
<dbReference type="GO" id="GO:0051607">
    <property type="term" value="P:defense response to virus"/>
    <property type="evidence" value="ECO:0007669"/>
    <property type="project" value="UniProtKB-KW"/>
</dbReference>
<dbReference type="RefSeq" id="WP_190615112.1">
    <property type="nucleotide sequence ID" value="NZ_AP018712.1"/>
</dbReference>
<dbReference type="InterPro" id="IPR013422">
    <property type="entry name" value="CRISPR-assoc_prot_Cas5_N"/>
</dbReference>
<dbReference type="EMBL" id="AP018712">
    <property type="protein sequence ID" value="BBE29971.1"/>
    <property type="molecule type" value="Genomic_DNA"/>
</dbReference>
<keyword evidence="3" id="KW-1185">Reference proteome</keyword>
<dbReference type="Proteomes" id="UP000516361">
    <property type="component" value="Chromosome"/>
</dbReference>